<reference evidence="2" key="3">
    <citation type="submission" date="2020-12" db="UniProtKB">
        <authorList>
            <consortium name="EnsemblPlants"/>
        </authorList>
    </citation>
    <scope>IDENTIFICATION</scope>
</reference>
<dbReference type="EnsemblPlants" id="Pp3c10_11980V3.1">
    <property type="protein sequence ID" value="Pp3c10_11980V3.1"/>
    <property type="gene ID" value="Pp3c10_11980"/>
</dbReference>
<dbReference type="PaxDb" id="3218-PP1S141_1V6.1"/>
<dbReference type="Proteomes" id="UP000006727">
    <property type="component" value="Chromosome 10"/>
</dbReference>
<dbReference type="Gramene" id="Pp3c10_11980V3.1">
    <property type="protein sequence ID" value="Pp3c10_11980V3.1"/>
    <property type="gene ID" value="Pp3c10_11980"/>
</dbReference>
<name>A0A2K1JYQ4_PHYPA</name>
<reference evidence="1 3" key="2">
    <citation type="journal article" date="2018" name="Plant J.">
        <title>The Physcomitrella patens chromosome-scale assembly reveals moss genome structure and evolution.</title>
        <authorList>
            <person name="Lang D."/>
            <person name="Ullrich K.K."/>
            <person name="Murat F."/>
            <person name="Fuchs J."/>
            <person name="Jenkins J."/>
            <person name="Haas F.B."/>
            <person name="Piednoel M."/>
            <person name="Gundlach H."/>
            <person name="Van Bel M."/>
            <person name="Meyberg R."/>
            <person name="Vives C."/>
            <person name="Morata J."/>
            <person name="Symeonidi A."/>
            <person name="Hiss M."/>
            <person name="Muchero W."/>
            <person name="Kamisugi Y."/>
            <person name="Saleh O."/>
            <person name="Blanc G."/>
            <person name="Decker E.L."/>
            <person name="van Gessel N."/>
            <person name="Grimwood J."/>
            <person name="Hayes R.D."/>
            <person name="Graham S.W."/>
            <person name="Gunter L.E."/>
            <person name="McDaniel S.F."/>
            <person name="Hoernstein S.N.W."/>
            <person name="Larsson A."/>
            <person name="Li F.W."/>
            <person name="Perroud P.F."/>
            <person name="Phillips J."/>
            <person name="Ranjan P."/>
            <person name="Rokshar D.S."/>
            <person name="Rothfels C.J."/>
            <person name="Schneider L."/>
            <person name="Shu S."/>
            <person name="Stevenson D.W."/>
            <person name="Thummler F."/>
            <person name="Tillich M."/>
            <person name="Villarreal Aguilar J.C."/>
            <person name="Widiez T."/>
            <person name="Wong G.K."/>
            <person name="Wymore A."/>
            <person name="Zhang Y."/>
            <person name="Zimmer A.D."/>
            <person name="Quatrano R.S."/>
            <person name="Mayer K.F.X."/>
            <person name="Goodstein D."/>
            <person name="Casacuberta J.M."/>
            <person name="Vandepoele K."/>
            <person name="Reski R."/>
            <person name="Cuming A.C."/>
            <person name="Tuskan G.A."/>
            <person name="Maumus F."/>
            <person name="Salse J."/>
            <person name="Schmutz J."/>
            <person name="Rensing S.A."/>
        </authorList>
    </citation>
    <scope>NUCLEOTIDE SEQUENCE [LARGE SCALE GENOMIC DNA]</scope>
    <source>
        <strain evidence="2 3">cv. Gransden 2004</strain>
    </source>
</reference>
<sequence length="89" mass="9926">MPHYRSLWTLTKCATRSTKLKKECSNFRQIGTEKGVDSKGLTDACTALEQENSRLEEEIHSPGDQDLASELTRCNADPKVVHRLPGLAL</sequence>
<protein>
    <submittedName>
        <fullName evidence="1 2">Uncharacterized protein</fullName>
    </submittedName>
</protein>
<dbReference type="EMBL" id="ABEU02000010">
    <property type="protein sequence ID" value="PNR46650.1"/>
    <property type="molecule type" value="Genomic_DNA"/>
</dbReference>
<gene>
    <name evidence="1" type="ORF">PHYPA_013770</name>
</gene>
<organism evidence="1">
    <name type="scientific">Physcomitrium patens</name>
    <name type="common">Spreading-leaved earth moss</name>
    <name type="synonym">Physcomitrella patens</name>
    <dbReference type="NCBI Taxonomy" id="3218"/>
    <lineage>
        <taxon>Eukaryota</taxon>
        <taxon>Viridiplantae</taxon>
        <taxon>Streptophyta</taxon>
        <taxon>Embryophyta</taxon>
        <taxon>Bryophyta</taxon>
        <taxon>Bryophytina</taxon>
        <taxon>Bryopsida</taxon>
        <taxon>Funariidae</taxon>
        <taxon>Funariales</taxon>
        <taxon>Funariaceae</taxon>
        <taxon>Physcomitrium</taxon>
    </lineage>
</organism>
<evidence type="ECO:0000313" key="2">
    <source>
        <dbReference type="EnsemblPlants" id="Pp3c10_11980V3.1"/>
    </source>
</evidence>
<keyword evidence="3" id="KW-1185">Reference proteome</keyword>
<proteinExistence type="predicted"/>
<dbReference type="AlphaFoldDB" id="A0A2K1JYQ4"/>
<evidence type="ECO:0000313" key="3">
    <source>
        <dbReference type="Proteomes" id="UP000006727"/>
    </source>
</evidence>
<evidence type="ECO:0000313" key="1">
    <source>
        <dbReference type="EMBL" id="PNR46650.1"/>
    </source>
</evidence>
<accession>A0A2K1JYQ4</accession>
<reference evidence="1 3" key="1">
    <citation type="journal article" date="2008" name="Science">
        <title>The Physcomitrella genome reveals evolutionary insights into the conquest of land by plants.</title>
        <authorList>
            <person name="Rensing S."/>
            <person name="Lang D."/>
            <person name="Zimmer A."/>
            <person name="Terry A."/>
            <person name="Salamov A."/>
            <person name="Shapiro H."/>
            <person name="Nishiyama T."/>
            <person name="Perroud P.-F."/>
            <person name="Lindquist E."/>
            <person name="Kamisugi Y."/>
            <person name="Tanahashi T."/>
            <person name="Sakakibara K."/>
            <person name="Fujita T."/>
            <person name="Oishi K."/>
            <person name="Shin-I T."/>
            <person name="Kuroki Y."/>
            <person name="Toyoda A."/>
            <person name="Suzuki Y."/>
            <person name="Hashimoto A."/>
            <person name="Yamaguchi K."/>
            <person name="Sugano A."/>
            <person name="Kohara Y."/>
            <person name="Fujiyama A."/>
            <person name="Anterola A."/>
            <person name="Aoki S."/>
            <person name="Ashton N."/>
            <person name="Barbazuk W.B."/>
            <person name="Barker E."/>
            <person name="Bennetzen J."/>
            <person name="Bezanilla M."/>
            <person name="Blankenship R."/>
            <person name="Cho S.H."/>
            <person name="Dutcher S."/>
            <person name="Estelle M."/>
            <person name="Fawcett J.A."/>
            <person name="Gundlach H."/>
            <person name="Hanada K."/>
            <person name="Heyl A."/>
            <person name="Hicks K.A."/>
            <person name="Hugh J."/>
            <person name="Lohr M."/>
            <person name="Mayer K."/>
            <person name="Melkozernov A."/>
            <person name="Murata T."/>
            <person name="Nelson D."/>
            <person name="Pils B."/>
            <person name="Prigge M."/>
            <person name="Reiss B."/>
            <person name="Renner T."/>
            <person name="Rombauts S."/>
            <person name="Rushton P."/>
            <person name="Sanderfoot A."/>
            <person name="Schween G."/>
            <person name="Shiu S.-H."/>
            <person name="Stueber K."/>
            <person name="Theodoulou F.L."/>
            <person name="Tu H."/>
            <person name="Van de Peer Y."/>
            <person name="Verrier P.J."/>
            <person name="Waters E."/>
            <person name="Wood A."/>
            <person name="Yang L."/>
            <person name="Cove D."/>
            <person name="Cuming A."/>
            <person name="Hasebe M."/>
            <person name="Lucas S."/>
            <person name="Mishler D.B."/>
            <person name="Reski R."/>
            <person name="Grigoriev I."/>
            <person name="Quatrano R.S."/>
            <person name="Boore J.L."/>
        </authorList>
    </citation>
    <scope>NUCLEOTIDE SEQUENCE [LARGE SCALE GENOMIC DNA]</scope>
    <source>
        <strain evidence="2 3">cv. Gransden 2004</strain>
    </source>
</reference>